<dbReference type="NCBIfam" id="TIGR00203">
    <property type="entry name" value="cydB"/>
    <property type="match status" value="1"/>
</dbReference>
<evidence type="ECO:0000256" key="10">
    <source>
        <dbReference type="ARBA" id="ARBA00023004"/>
    </source>
</evidence>
<dbReference type="Pfam" id="PF02322">
    <property type="entry name" value="Cyt_bd_oxida_II"/>
    <property type="match status" value="1"/>
</dbReference>
<dbReference type="OrthoDB" id="9776710at2"/>
<comment type="similarity">
    <text evidence="2">Belongs to the cytochrome ubiquinol oxidase subunit 2 family.</text>
</comment>
<keyword evidence="3" id="KW-0813">Transport</keyword>
<evidence type="ECO:0000256" key="2">
    <source>
        <dbReference type="ARBA" id="ARBA00007543"/>
    </source>
</evidence>
<sequence>MTLPTVWFVIVAFFWTGFFVLEGFDFGVGALHKVVGRTDTERRVAINSIGPFWDGNEVWLIVAGASMFAAFPNWYASWFSALYLALWLLLAALIVRGVSFEFRGKFAAPAWRHTWGWTLTVGSVLAPLLIGIGLGDLLAGLPIDAAGDFTGSFLDLLTPFGLLLGLTLLTLSLLHGAAFLTLRTTGPVLERSRALVRRLALPAVALVLVAAVWMVVLAAPGGWGYLAVAVPAVAVIAAAVTALPGRAGPATFVATAISIGALVAALFVCLYPTLLVSTTDPAYSLTVTNSASSPYSLQVMTVAAAVLTPLVLLYQGWTYWVFRRRLRTEPAAPASAAA</sequence>
<dbReference type="Proteomes" id="UP000002218">
    <property type="component" value="Chromosome"/>
</dbReference>
<feature type="transmembrane region" description="Helical" evidence="12">
    <location>
        <begin position="160"/>
        <end position="182"/>
    </location>
</feature>
<dbReference type="GO" id="GO:0016682">
    <property type="term" value="F:oxidoreductase activity, acting on diphenols and related substances as donors, oxygen as acceptor"/>
    <property type="evidence" value="ECO:0007669"/>
    <property type="project" value="TreeGrafter"/>
</dbReference>
<dbReference type="RefSeq" id="WP_015747134.1">
    <property type="nucleotide sequence ID" value="NC_013235.1"/>
</dbReference>
<keyword evidence="9 12" id="KW-1133">Transmembrane helix</keyword>
<evidence type="ECO:0000256" key="8">
    <source>
        <dbReference type="ARBA" id="ARBA00022982"/>
    </source>
</evidence>
<accession>C8XGP9</accession>
<dbReference type="eggNOG" id="COG1294">
    <property type="taxonomic scope" value="Bacteria"/>
</dbReference>
<dbReference type="InterPro" id="IPR003317">
    <property type="entry name" value="Cyt-d_oxidase_su2"/>
</dbReference>
<dbReference type="STRING" id="479431.Namu_1842"/>
<evidence type="ECO:0000256" key="11">
    <source>
        <dbReference type="ARBA" id="ARBA00023136"/>
    </source>
</evidence>
<dbReference type="PANTHER" id="PTHR43141">
    <property type="entry name" value="CYTOCHROME BD2 SUBUNIT II"/>
    <property type="match status" value="1"/>
</dbReference>
<evidence type="ECO:0000256" key="5">
    <source>
        <dbReference type="ARBA" id="ARBA00022617"/>
    </source>
</evidence>
<feature type="transmembrane region" description="Helical" evidence="12">
    <location>
        <begin position="250"/>
        <end position="275"/>
    </location>
</feature>
<dbReference type="GO" id="GO:0019646">
    <property type="term" value="P:aerobic electron transport chain"/>
    <property type="evidence" value="ECO:0007669"/>
    <property type="project" value="TreeGrafter"/>
</dbReference>
<evidence type="ECO:0000256" key="1">
    <source>
        <dbReference type="ARBA" id="ARBA00004651"/>
    </source>
</evidence>
<evidence type="ECO:0000256" key="3">
    <source>
        <dbReference type="ARBA" id="ARBA00022448"/>
    </source>
</evidence>
<feature type="transmembrane region" description="Helical" evidence="12">
    <location>
        <begin position="222"/>
        <end position="243"/>
    </location>
</feature>
<dbReference type="PIRSF" id="PIRSF000267">
    <property type="entry name" value="Cyt_oxidse_sub2"/>
    <property type="match status" value="1"/>
</dbReference>
<dbReference type="GO" id="GO:0070069">
    <property type="term" value="C:cytochrome complex"/>
    <property type="evidence" value="ECO:0007669"/>
    <property type="project" value="TreeGrafter"/>
</dbReference>
<gene>
    <name evidence="13" type="ordered locus">Namu_1842</name>
</gene>
<dbReference type="HOGENOM" id="CLU_049294_0_1_11"/>
<keyword evidence="6 12" id="KW-0812">Transmembrane</keyword>
<evidence type="ECO:0000256" key="4">
    <source>
        <dbReference type="ARBA" id="ARBA00022475"/>
    </source>
</evidence>
<dbReference type="GO" id="GO:0009055">
    <property type="term" value="F:electron transfer activity"/>
    <property type="evidence" value="ECO:0007669"/>
    <property type="project" value="TreeGrafter"/>
</dbReference>
<keyword evidence="5" id="KW-0349">Heme</keyword>
<keyword evidence="7" id="KW-0479">Metal-binding</keyword>
<evidence type="ECO:0000256" key="6">
    <source>
        <dbReference type="ARBA" id="ARBA00022692"/>
    </source>
</evidence>
<keyword evidence="4" id="KW-1003">Cell membrane</keyword>
<proteinExistence type="inferred from homology"/>
<keyword evidence="11 12" id="KW-0472">Membrane</keyword>
<keyword evidence="10" id="KW-0408">Iron</keyword>
<evidence type="ECO:0000313" key="14">
    <source>
        <dbReference type="Proteomes" id="UP000002218"/>
    </source>
</evidence>
<evidence type="ECO:0000256" key="9">
    <source>
        <dbReference type="ARBA" id="ARBA00022989"/>
    </source>
</evidence>
<dbReference type="GO" id="GO:0046872">
    <property type="term" value="F:metal ion binding"/>
    <property type="evidence" value="ECO:0007669"/>
    <property type="project" value="UniProtKB-KW"/>
</dbReference>
<dbReference type="AlphaFoldDB" id="C8XGP9"/>
<dbReference type="GO" id="GO:0005886">
    <property type="term" value="C:plasma membrane"/>
    <property type="evidence" value="ECO:0007669"/>
    <property type="project" value="UniProtKB-SubCell"/>
</dbReference>
<evidence type="ECO:0000256" key="12">
    <source>
        <dbReference type="SAM" id="Phobius"/>
    </source>
</evidence>
<reference evidence="14" key="1">
    <citation type="submission" date="2009-09" db="EMBL/GenBank/DDBJ databases">
        <title>The complete genome of Nakamurella multipartita DSM 44233.</title>
        <authorList>
            <consortium name="US DOE Joint Genome Institute (JGI-PGF)"/>
            <person name="Lucas S."/>
            <person name="Copeland A."/>
            <person name="Lapidus A."/>
            <person name="Glavina del Rio T."/>
            <person name="Dalin E."/>
            <person name="Tice H."/>
            <person name="Bruce D."/>
            <person name="Goodwin L."/>
            <person name="Pitluck S."/>
            <person name="Kyrpides N."/>
            <person name="Mavromatis K."/>
            <person name="Ivanova N."/>
            <person name="Ovchinnikova G."/>
            <person name="Sims D."/>
            <person name="Meincke L."/>
            <person name="Brettin T."/>
            <person name="Detter J.C."/>
            <person name="Han C."/>
            <person name="Larimer F."/>
            <person name="Land M."/>
            <person name="Hauser L."/>
            <person name="Markowitz V."/>
            <person name="Cheng J.-F."/>
            <person name="Hugenholtz P."/>
            <person name="Woyke T."/>
            <person name="Wu D."/>
            <person name="Klenk H.-P."/>
            <person name="Eisen J.A."/>
        </authorList>
    </citation>
    <scope>NUCLEOTIDE SEQUENCE [LARGE SCALE GENOMIC DNA]</scope>
    <source>
        <strain evidence="14">ATCC 700099 / DSM 44233 / CIP 104796 / JCM 9543 / NBRC 105858 / Y-104</strain>
    </source>
</reference>
<name>C8XGP9_NAKMY</name>
<keyword evidence="14" id="KW-1185">Reference proteome</keyword>
<feature type="transmembrane region" description="Helical" evidence="12">
    <location>
        <begin position="6"/>
        <end position="31"/>
    </location>
</feature>
<feature type="transmembrane region" description="Helical" evidence="12">
    <location>
        <begin position="115"/>
        <end position="140"/>
    </location>
</feature>
<comment type="subcellular location">
    <subcellularLocation>
        <location evidence="1">Cell membrane</location>
        <topology evidence="1">Multi-pass membrane protein</topology>
    </subcellularLocation>
</comment>
<dbReference type="EMBL" id="CP001737">
    <property type="protein sequence ID" value="ACV78232.1"/>
    <property type="molecule type" value="Genomic_DNA"/>
</dbReference>
<reference evidence="13 14" key="2">
    <citation type="journal article" date="2010" name="Stand. Genomic Sci.">
        <title>Complete genome sequence of Nakamurella multipartita type strain (Y-104).</title>
        <authorList>
            <person name="Tice H."/>
            <person name="Mayilraj S."/>
            <person name="Sims D."/>
            <person name="Lapidus A."/>
            <person name="Nolan M."/>
            <person name="Lucas S."/>
            <person name="Glavina Del Rio T."/>
            <person name="Copeland A."/>
            <person name="Cheng J.F."/>
            <person name="Meincke L."/>
            <person name="Bruce D."/>
            <person name="Goodwin L."/>
            <person name="Pitluck S."/>
            <person name="Ivanova N."/>
            <person name="Mavromatis K."/>
            <person name="Ovchinnikova G."/>
            <person name="Pati A."/>
            <person name="Chen A."/>
            <person name="Palaniappan K."/>
            <person name="Land M."/>
            <person name="Hauser L."/>
            <person name="Chang Y.J."/>
            <person name="Jeffries C.D."/>
            <person name="Detter J.C."/>
            <person name="Brettin T."/>
            <person name="Rohde M."/>
            <person name="Goker M."/>
            <person name="Bristow J."/>
            <person name="Eisen J.A."/>
            <person name="Markowitz V."/>
            <person name="Hugenholtz P."/>
            <person name="Kyrpides N.C."/>
            <person name="Klenk H.P."/>
            <person name="Chen F."/>
        </authorList>
    </citation>
    <scope>NUCLEOTIDE SEQUENCE [LARGE SCALE GENOMIC DNA]</scope>
    <source>
        <strain evidence="14">ATCC 700099 / DSM 44233 / CIP 104796 / JCM 9543 / NBRC 105858 / Y-104</strain>
    </source>
</reference>
<feature type="transmembrane region" description="Helical" evidence="12">
    <location>
        <begin position="194"/>
        <end position="216"/>
    </location>
</feature>
<organism evidence="13 14">
    <name type="scientific">Nakamurella multipartita (strain ATCC 700099 / DSM 44233 / CIP 104796 / JCM 9543 / NBRC 105858 / Y-104)</name>
    <name type="common">Microsphaera multipartita</name>
    <dbReference type="NCBI Taxonomy" id="479431"/>
    <lineage>
        <taxon>Bacteria</taxon>
        <taxon>Bacillati</taxon>
        <taxon>Actinomycetota</taxon>
        <taxon>Actinomycetes</taxon>
        <taxon>Nakamurellales</taxon>
        <taxon>Nakamurellaceae</taxon>
        <taxon>Nakamurella</taxon>
    </lineage>
</organism>
<dbReference type="KEGG" id="nml:Namu_1842"/>
<keyword evidence="8" id="KW-0249">Electron transport</keyword>
<evidence type="ECO:0000256" key="7">
    <source>
        <dbReference type="ARBA" id="ARBA00022723"/>
    </source>
</evidence>
<feature type="transmembrane region" description="Helical" evidence="12">
    <location>
        <begin position="77"/>
        <end position="95"/>
    </location>
</feature>
<protein>
    <submittedName>
        <fullName evidence="13">Cytochrome d ubiquinol oxidase, subunit II</fullName>
    </submittedName>
</protein>
<feature type="transmembrane region" description="Helical" evidence="12">
    <location>
        <begin position="295"/>
        <end position="317"/>
    </location>
</feature>
<evidence type="ECO:0000313" key="13">
    <source>
        <dbReference type="EMBL" id="ACV78232.1"/>
    </source>
</evidence>
<dbReference type="InParanoid" id="C8XGP9"/>
<dbReference type="PANTHER" id="PTHR43141:SF5">
    <property type="entry name" value="CYTOCHROME BD-I UBIQUINOL OXIDASE SUBUNIT 2"/>
    <property type="match status" value="1"/>
</dbReference>